<sequence>MGMTYVPFSQLHDQESCLQKVLLMKKGLKFYEELIDELLKHNIEPLVTIFHFDTPL</sequence>
<dbReference type="EMBL" id="KF126382">
    <property type="protein sequence ID" value="AIA93729.1"/>
    <property type="molecule type" value="Genomic_DNA"/>
</dbReference>
<protein>
    <submittedName>
        <fullName evidence="1">Glyco_hydro_1</fullName>
    </submittedName>
</protein>
<proteinExistence type="predicted"/>
<dbReference type="GO" id="GO:0004553">
    <property type="term" value="F:hydrolase activity, hydrolyzing O-glycosyl compounds"/>
    <property type="evidence" value="ECO:0007669"/>
    <property type="project" value="InterPro"/>
</dbReference>
<dbReference type="GO" id="GO:0005975">
    <property type="term" value="P:carbohydrate metabolic process"/>
    <property type="evidence" value="ECO:0007669"/>
    <property type="project" value="InterPro"/>
</dbReference>
<dbReference type="InterPro" id="IPR017853">
    <property type="entry name" value="GH"/>
</dbReference>
<dbReference type="AlphaFoldDB" id="A0A060CET8"/>
<accession>A0A060CET8</accession>
<evidence type="ECO:0000313" key="1">
    <source>
        <dbReference type="EMBL" id="AIA93729.1"/>
    </source>
</evidence>
<dbReference type="SUPFAM" id="SSF51445">
    <property type="entry name" value="(Trans)glycosidases"/>
    <property type="match status" value="1"/>
</dbReference>
<dbReference type="InterPro" id="IPR001360">
    <property type="entry name" value="Glyco_hydro_1"/>
</dbReference>
<organism evidence="1">
    <name type="scientific">uncultured Cellulosilyticum sp</name>
    <dbReference type="NCBI Taxonomy" id="1191418"/>
    <lineage>
        <taxon>Bacteria</taxon>
        <taxon>Bacillati</taxon>
        <taxon>Bacillota</taxon>
        <taxon>Clostridia</taxon>
        <taxon>Lachnospirales</taxon>
        <taxon>Cellulosilyticaceae</taxon>
        <taxon>Cellulosilyticum</taxon>
        <taxon>environmental samples</taxon>
    </lineage>
</organism>
<dbReference type="Pfam" id="PF00232">
    <property type="entry name" value="Glyco_hydro_1"/>
    <property type="match status" value="1"/>
</dbReference>
<name>A0A060CET8_9FIRM</name>
<dbReference type="Gene3D" id="3.20.20.80">
    <property type="entry name" value="Glycosidases"/>
    <property type="match status" value="1"/>
</dbReference>
<reference evidence="1" key="1">
    <citation type="journal article" date="2013" name="Environ. Microbiol.">
        <title>Seasonally variable intestinal metagenomes of the red palm weevil (Rhynchophorus ferrugineus).</title>
        <authorList>
            <person name="Jia S."/>
            <person name="Zhang X."/>
            <person name="Zhang G."/>
            <person name="Yin A."/>
            <person name="Zhang S."/>
            <person name="Li F."/>
            <person name="Wang L."/>
            <person name="Zhao D."/>
            <person name="Yun Q."/>
            <person name="Tala"/>
            <person name="Wang J."/>
            <person name="Sun G."/>
            <person name="Baabdullah M."/>
            <person name="Yu X."/>
            <person name="Hu S."/>
            <person name="Al-Mssallem I.S."/>
            <person name="Yu J."/>
        </authorList>
    </citation>
    <scope>NUCLEOTIDE SEQUENCE</scope>
</reference>